<dbReference type="AlphaFoldDB" id="A0A918RPM7"/>
<feature type="transmembrane region" description="Helical" evidence="8">
    <location>
        <begin position="14"/>
        <end position="33"/>
    </location>
</feature>
<reference evidence="10" key="2">
    <citation type="submission" date="2020-09" db="EMBL/GenBank/DDBJ databases">
        <authorList>
            <person name="Sun Q."/>
            <person name="Kim S."/>
        </authorList>
    </citation>
    <scope>NUCLEOTIDE SEQUENCE</scope>
    <source>
        <strain evidence="10">KCTC 12711</strain>
    </source>
</reference>
<dbReference type="SMART" id="SM00388">
    <property type="entry name" value="HisKA"/>
    <property type="match status" value="1"/>
</dbReference>
<keyword evidence="6 10" id="KW-0418">Kinase</keyword>
<dbReference type="InterPro" id="IPR050428">
    <property type="entry name" value="TCS_sensor_his_kinase"/>
</dbReference>
<dbReference type="InterPro" id="IPR036890">
    <property type="entry name" value="HATPase_C_sf"/>
</dbReference>
<dbReference type="NCBIfam" id="NF008312">
    <property type="entry name" value="PRK11100.1"/>
    <property type="match status" value="1"/>
</dbReference>
<dbReference type="CDD" id="cd00082">
    <property type="entry name" value="HisKA"/>
    <property type="match status" value="1"/>
</dbReference>
<evidence type="ECO:0000256" key="6">
    <source>
        <dbReference type="ARBA" id="ARBA00022777"/>
    </source>
</evidence>
<dbReference type="SUPFAM" id="SSF55874">
    <property type="entry name" value="ATPase domain of HSP90 chaperone/DNA topoisomerase II/histidine kinase"/>
    <property type="match status" value="1"/>
</dbReference>
<evidence type="ECO:0000256" key="8">
    <source>
        <dbReference type="SAM" id="Phobius"/>
    </source>
</evidence>
<comment type="catalytic activity">
    <reaction evidence="1">
        <text>ATP + protein L-histidine = ADP + protein N-phospho-L-histidine.</text>
        <dbReference type="EC" id="2.7.13.3"/>
    </reaction>
</comment>
<dbReference type="SUPFAM" id="SSF103190">
    <property type="entry name" value="Sensory domain-like"/>
    <property type="match status" value="1"/>
</dbReference>
<dbReference type="PANTHER" id="PTHR45436:SF10">
    <property type="entry name" value="HISTIDINE KINASE"/>
    <property type="match status" value="1"/>
</dbReference>
<evidence type="ECO:0000256" key="2">
    <source>
        <dbReference type="ARBA" id="ARBA00012438"/>
    </source>
</evidence>
<evidence type="ECO:0000313" key="10">
    <source>
        <dbReference type="EMBL" id="GHA03745.1"/>
    </source>
</evidence>
<dbReference type="InterPro" id="IPR005467">
    <property type="entry name" value="His_kinase_dom"/>
</dbReference>
<dbReference type="Gene3D" id="6.10.340.10">
    <property type="match status" value="1"/>
</dbReference>
<evidence type="ECO:0000256" key="4">
    <source>
        <dbReference type="ARBA" id="ARBA00022679"/>
    </source>
</evidence>
<dbReference type="InterPro" id="IPR036097">
    <property type="entry name" value="HisK_dim/P_sf"/>
</dbReference>
<dbReference type="Gene3D" id="3.30.450.20">
    <property type="entry name" value="PAS domain"/>
    <property type="match status" value="1"/>
</dbReference>
<keyword evidence="8" id="KW-0472">Membrane</keyword>
<dbReference type="InterPro" id="IPR003594">
    <property type="entry name" value="HATPase_dom"/>
</dbReference>
<dbReference type="Gene3D" id="3.30.565.10">
    <property type="entry name" value="Histidine kinase-like ATPase, C-terminal domain"/>
    <property type="match status" value="1"/>
</dbReference>
<evidence type="ECO:0000256" key="7">
    <source>
        <dbReference type="ARBA" id="ARBA00022989"/>
    </source>
</evidence>
<evidence type="ECO:0000313" key="11">
    <source>
        <dbReference type="Proteomes" id="UP000614811"/>
    </source>
</evidence>
<keyword evidence="4" id="KW-0808">Transferase</keyword>
<evidence type="ECO:0000259" key="9">
    <source>
        <dbReference type="PROSITE" id="PS50109"/>
    </source>
</evidence>
<protein>
    <recommendedName>
        <fullName evidence="2">histidine kinase</fullName>
        <ecNumber evidence="2">2.7.13.3</ecNumber>
    </recommendedName>
</protein>
<dbReference type="SMART" id="SM00387">
    <property type="entry name" value="HATPase_c"/>
    <property type="match status" value="1"/>
</dbReference>
<dbReference type="EC" id="2.7.13.3" evidence="2"/>
<dbReference type="SUPFAM" id="SSF47384">
    <property type="entry name" value="Homodimeric domain of signal transducing histidine kinase"/>
    <property type="match status" value="1"/>
</dbReference>
<keyword evidence="3" id="KW-0597">Phosphoprotein</keyword>
<evidence type="ECO:0000256" key="3">
    <source>
        <dbReference type="ARBA" id="ARBA00022553"/>
    </source>
</evidence>
<feature type="transmembrane region" description="Helical" evidence="8">
    <location>
        <begin position="206"/>
        <end position="225"/>
    </location>
</feature>
<gene>
    <name evidence="10" type="primary">creC</name>
    <name evidence="10" type="ORF">GCM10008090_11180</name>
</gene>
<proteinExistence type="predicted"/>
<dbReference type="RefSeq" id="WP_189399061.1">
    <property type="nucleotide sequence ID" value="NZ_BMXA01000002.1"/>
</dbReference>
<dbReference type="Pfam" id="PF00512">
    <property type="entry name" value="HisKA"/>
    <property type="match status" value="1"/>
</dbReference>
<feature type="domain" description="Histidine kinase" evidence="9">
    <location>
        <begin position="281"/>
        <end position="493"/>
    </location>
</feature>
<organism evidence="10 11">
    <name type="scientific">Arenicella chitinivorans</name>
    <dbReference type="NCBI Taxonomy" id="1329800"/>
    <lineage>
        <taxon>Bacteria</taxon>
        <taxon>Pseudomonadati</taxon>
        <taxon>Pseudomonadota</taxon>
        <taxon>Gammaproteobacteria</taxon>
        <taxon>Arenicellales</taxon>
        <taxon>Arenicellaceae</taxon>
        <taxon>Arenicella</taxon>
    </lineage>
</organism>
<keyword evidence="11" id="KW-1185">Reference proteome</keyword>
<dbReference type="Pfam" id="PF02518">
    <property type="entry name" value="HATPase_c"/>
    <property type="match status" value="1"/>
</dbReference>
<dbReference type="PANTHER" id="PTHR45436">
    <property type="entry name" value="SENSOR HISTIDINE KINASE YKOH"/>
    <property type="match status" value="1"/>
</dbReference>
<evidence type="ECO:0000256" key="5">
    <source>
        <dbReference type="ARBA" id="ARBA00022692"/>
    </source>
</evidence>
<comment type="caution">
    <text evidence="10">The sequence shown here is derived from an EMBL/GenBank/DDBJ whole genome shotgun (WGS) entry which is preliminary data.</text>
</comment>
<dbReference type="Proteomes" id="UP000614811">
    <property type="component" value="Unassembled WGS sequence"/>
</dbReference>
<evidence type="ECO:0000256" key="1">
    <source>
        <dbReference type="ARBA" id="ARBA00000085"/>
    </source>
</evidence>
<dbReference type="PROSITE" id="PS50109">
    <property type="entry name" value="HIS_KIN"/>
    <property type="match status" value="1"/>
</dbReference>
<sequence>MKSPLKISYGLRAFGIYFVILGSLIWFTLDNAIERLNDGMRQSAESVLVDLAHVIASFVEDQIIETQAGEADANHLTAATKQLERVNNLLKSREFAAQIYRVTKTTVDSQVYITDAKGIIVYDSTGQNLGQDFSRWRDVRLTLEGKYGARTSFMDRQFTEPDDPKIMIVAAPIQLHDKTLGVVSVVKPIASLEGHLLTESKQLQRYAFLLLGLALVLGYLLSLWFTRSLNKIAAYANNMADGKQVQQPVLRDARLTELAKAISHLRSQLDGKEYVENYIHSLTHELKTPITSIRGATELLREDMPEADRANFLRNIQNSNQRMSRLVDRMLSLAKLEGLTELVSTEEFDAIPTIQRLLRERETLLAEKDVRIQLDTSAPFLCTGDRVLIGQAIANLLDNAIAFSHPSTALTITLSHYNDQYRIEIRNQGDPIPDFALPKLYDRFFSLPRPNPESSASKSTGLGLSFVKEIMKLHHGEVQVFNVTGGVTAVLSW</sequence>
<dbReference type="Gene3D" id="1.10.287.130">
    <property type="match status" value="1"/>
</dbReference>
<name>A0A918RPM7_9GAMM</name>
<keyword evidence="7 8" id="KW-1133">Transmembrane helix</keyword>
<keyword evidence="5 8" id="KW-0812">Transmembrane</keyword>
<accession>A0A918RPM7</accession>
<dbReference type="EMBL" id="BMXA01000002">
    <property type="protein sequence ID" value="GHA03745.1"/>
    <property type="molecule type" value="Genomic_DNA"/>
</dbReference>
<dbReference type="InterPro" id="IPR029151">
    <property type="entry name" value="Sensor-like_sf"/>
</dbReference>
<dbReference type="GO" id="GO:0000155">
    <property type="term" value="F:phosphorelay sensor kinase activity"/>
    <property type="evidence" value="ECO:0007669"/>
    <property type="project" value="InterPro"/>
</dbReference>
<dbReference type="InterPro" id="IPR003661">
    <property type="entry name" value="HisK_dim/P_dom"/>
</dbReference>
<reference evidence="10" key="1">
    <citation type="journal article" date="2014" name="Int. J. Syst. Evol. Microbiol.">
        <title>Complete genome sequence of Corynebacterium casei LMG S-19264T (=DSM 44701T), isolated from a smear-ripened cheese.</title>
        <authorList>
            <consortium name="US DOE Joint Genome Institute (JGI-PGF)"/>
            <person name="Walter F."/>
            <person name="Albersmeier A."/>
            <person name="Kalinowski J."/>
            <person name="Ruckert C."/>
        </authorList>
    </citation>
    <scope>NUCLEOTIDE SEQUENCE</scope>
    <source>
        <strain evidence="10">KCTC 12711</strain>
    </source>
</reference>